<sequence>MSYHRLLITCVFLIAVALTGCSKSTNQHDHEHTSHQMQTASTPLTIVFQKPTAPHVNQKITLNAQVKRKQEPIKDAQVEFEVWSNDKNKQKVKATQPSSGHYESSIQVKEEGDYNIIVHVTTPKEHQMISDHFTVGQ</sequence>
<accession>A0A1M4YTV3</accession>
<evidence type="ECO:0000256" key="1">
    <source>
        <dbReference type="SAM" id="SignalP"/>
    </source>
</evidence>
<dbReference type="InterPro" id="IPR032693">
    <property type="entry name" value="YtkA-like_dom"/>
</dbReference>
<keyword evidence="4" id="KW-1185">Reference proteome</keyword>
<dbReference type="PROSITE" id="PS51257">
    <property type="entry name" value="PROKAR_LIPOPROTEIN"/>
    <property type="match status" value="1"/>
</dbReference>
<keyword evidence="1" id="KW-0732">Signal</keyword>
<protein>
    <submittedName>
        <fullName evidence="3">GBS Bsp-like repeat-containing protein</fullName>
    </submittedName>
</protein>
<organism evidence="3 4">
    <name type="scientific">Seinonella peptonophila</name>
    <dbReference type="NCBI Taxonomy" id="112248"/>
    <lineage>
        <taxon>Bacteria</taxon>
        <taxon>Bacillati</taxon>
        <taxon>Bacillota</taxon>
        <taxon>Bacilli</taxon>
        <taxon>Bacillales</taxon>
        <taxon>Thermoactinomycetaceae</taxon>
        <taxon>Seinonella</taxon>
    </lineage>
</organism>
<proteinExistence type="predicted"/>
<evidence type="ECO:0000313" key="3">
    <source>
        <dbReference type="EMBL" id="SHF08977.1"/>
    </source>
</evidence>
<feature type="chain" id="PRO_5038471348" evidence="1">
    <location>
        <begin position="18"/>
        <end position="137"/>
    </location>
</feature>
<dbReference type="RefSeq" id="WP_073155136.1">
    <property type="nucleotide sequence ID" value="NZ_FQVL01000007.1"/>
</dbReference>
<feature type="signal peptide" evidence="1">
    <location>
        <begin position="1"/>
        <end position="17"/>
    </location>
</feature>
<dbReference type="EMBL" id="FQVL01000007">
    <property type="protein sequence ID" value="SHF08977.1"/>
    <property type="molecule type" value="Genomic_DNA"/>
</dbReference>
<reference evidence="3 4" key="1">
    <citation type="submission" date="2016-11" db="EMBL/GenBank/DDBJ databases">
        <authorList>
            <person name="Jaros S."/>
            <person name="Januszkiewicz K."/>
            <person name="Wedrychowicz H."/>
        </authorList>
    </citation>
    <scope>NUCLEOTIDE SEQUENCE [LARGE SCALE GENOMIC DNA]</scope>
    <source>
        <strain evidence="3 4">DSM 44666</strain>
    </source>
</reference>
<feature type="domain" description="YtkA-like" evidence="2">
    <location>
        <begin position="40"/>
        <end position="119"/>
    </location>
</feature>
<name>A0A1M4YTV3_9BACL</name>
<dbReference type="STRING" id="112248.SAMN05444392_107131"/>
<gene>
    <name evidence="3" type="ORF">SAMN05444392_107131</name>
</gene>
<evidence type="ECO:0000259" key="2">
    <source>
        <dbReference type="Pfam" id="PF13115"/>
    </source>
</evidence>
<evidence type="ECO:0000313" key="4">
    <source>
        <dbReference type="Proteomes" id="UP000184476"/>
    </source>
</evidence>
<dbReference type="AlphaFoldDB" id="A0A1M4YTV3"/>
<dbReference type="Pfam" id="PF13115">
    <property type="entry name" value="YtkA"/>
    <property type="match status" value="1"/>
</dbReference>
<dbReference type="OrthoDB" id="2679563at2"/>
<dbReference type="Proteomes" id="UP000184476">
    <property type="component" value="Unassembled WGS sequence"/>
</dbReference>